<dbReference type="Proteomes" id="UP001404845">
    <property type="component" value="Unassembled WGS sequence"/>
</dbReference>
<accession>A0ABU9Z4T8</accession>
<comment type="caution">
    <text evidence="3">The sequence shown here is derived from an EMBL/GenBank/DDBJ whole genome shotgun (WGS) entry which is preliminary data.</text>
</comment>
<dbReference type="InterPro" id="IPR006119">
    <property type="entry name" value="Resolv_N"/>
</dbReference>
<keyword evidence="4" id="KW-1185">Reference proteome</keyword>
<dbReference type="RefSeq" id="WP_345970010.1">
    <property type="nucleotide sequence ID" value="NZ_JAQYXL010000001.1"/>
</dbReference>
<sequence>MRCSIEGIVPEQSAGTTFPQGRKSGRLQMSPDLFVSYLRSAATGQNFPDSLTSQREAVSRHVGRCGRLVGEVVERASDPQQPGLQAALAVCLRHGAALLMAEFDPLSGDADFLRALSRDLRARNLRFSAADRPEVSEHSLGIMAAVAEAEARHGISRTPETLVRRREFYARFTAERQVRPVAVRSDSSVAIPPRPLAESLHRGEATSRSRERAAEVAPILREIRAAGALTLEEVANALNALGIPSARGSRWYPMQVTRIEKRLAAAAAQDDARSKLPRSIGARSRSDRTLEARPA</sequence>
<reference evidence="3 4" key="1">
    <citation type="journal article" date="2023" name="PLoS ONE">
        <title>Complete genome assembly of Hawai'i environmental nontuberculous mycobacteria reveals unexpected co-isolation with methylobacteria.</title>
        <authorList>
            <person name="Hendrix J."/>
            <person name="Epperson L.E."/>
            <person name="Tong E.I."/>
            <person name="Chan Y.L."/>
            <person name="Hasan N.A."/>
            <person name="Dawrs S.N."/>
            <person name="Norton G.J."/>
            <person name="Virdi R."/>
            <person name="Crooks J.L."/>
            <person name="Chan E.D."/>
            <person name="Honda J.R."/>
            <person name="Strong M."/>
        </authorList>
    </citation>
    <scope>NUCLEOTIDE SEQUENCE [LARGE SCALE GENOMIC DNA]</scope>
    <source>
        <strain evidence="3 4">NJH_HI01</strain>
    </source>
</reference>
<organism evidence="3 4">
    <name type="scientific">Methylorubrum rhodesianum</name>
    <dbReference type="NCBI Taxonomy" id="29427"/>
    <lineage>
        <taxon>Bacteria</taxon>
        <taxon>Pseudomonadati</taxon>
        <taxon>Pseudomonadota</taxon>
        <taxon>Alphaproteobacteria</taxon>
        <taxon>Hyphomicrobiales</taxon>
        <taxon>Methylobacteriaceae</taxon>
        <taxon>Methylorubrum</taxon>
    </lineage>
</organism>
<gene>
    <name evidence="3" type="ORF">PUR21_00645</name>
</gene>
<evidence type="ECO:0000313" key="3">
    <source>
        <dbReference type="EMBL" id="MEN3226196.1"/>
    </source>
</evidence>
<dbReference type="InterPro" id="IPR036162">
    <property type="entry name" value="Resolvase-like_N_sf"/>
</dbReference>
<feature type="region of interest" description="Disordered" evidence="1">
    <location>
        <begin position="267"/>
        <end position="295"/>
    </location>
</feature>
<protein>
    <submittedName>
        <fullName evidence="3">Recombinase family protein</fullName>
    </submittedName>
</protein>
<dbReference type="Gene3D" id="3.40.50.1390">
    <property type="entry name" value="Resolvase, N-terminal catalytic domain"/>
    <property type="match status" value="1"/>
</dbReference>
<dbReference type="EMBL" id="JAQYXL010000001">
    <property type="protein sequence ID" value="MEN3226196.1"/>
    <property type="molecule type" value="Genomic_DNA"/>
</dbReference>
<feature type="compositionally biased region" description="Basic and acidic residues" evidence="1">
    <location>
        <begin position="284"/>
        <end position="295"/>
    </location>
</feature>
<evidence type="ECO:0000313" key="4">
    <source>
        <dbReference type="Proteomes" id="UP001404845"/>
    </source>
</evidence>
<name>A0ABU9Z4T8_9HYPH</name>
<dbReference type="SMART" id="SM00857">
    <property type="entry name" value="Resolvase"/>
    <property type="match status" value="1"/>
</dbReference>
<evidence type="ECO:0000259" key="2">
    <source>
        <dbReference type="SMART" id="SM00857"/>
    </source>
</evidence>
<proteinExistence type="predicted"/>
<dbReference type="Pfam" id="PF00239">
    <property type="entry name" value="Resolvase"/>
    <property type="match status" value="1"/>
</dbReference>
<feature type="domain" description="Resolvase/invertase-type recombinase catalytic" evidence="2">
    <location>
        <begin position="34"/>
        <end position="169"/>
    </location>
</feature>
<dbReference type="SUPFAM" id="SSF53041">
    <property type="entry name" value="Resolvase-like"/>
    <property type="match status" value="1"/>
</dbReference>
<evidence type="ECO:0000256" key="1">
    <source>
        <dbReference type="SAM" id="MobiDB-lite"/>
    </source>
</evidence>